<evidence type="ECO:0000259" key="3">
    <source>
        <dbReference type="Pfam" id="PF25358"/>
    </source>
</evidence>
<comment type="catalytic activity">
    <reaction evidence="1">
        <text>RNA(n) + a ribonucleoside 5'-triphosphate = RNA(n+1) + diphosphate</text>
        <dbReference type="Rhea" id="RHEA:21248"/>
        <dbReference type="Rhea" id="RHEA-COMP:14527"/>
        <dbReference type="Rhea" id="RHEA-COMP:17342"/>
        <dbReference type="ChEBI" id="CHEBI:33019"/>
        <dbReference type="ChEBI" id="CHEBI:61557"/>
        <dbReference type="ChEBI" id="CHEBI:140395"/>
        <dbReference type="EC" id="2.7.7.48"/>
    </reaction>
</comment>
<dbReference type="InterPro" id="IPR035979">
    <property type="entry name" value="RBD_domain_sf"/>
</dbReference>
<dbReference type="EMBL" id="JBHFEH010000064">
    <property type="protein sequence ID" value="KAL2049401.1"/>
    <property type="molecule type" value="Genomic_DNA"/>
</dbReference>
<dbReference type="PANTHER" id="PTHR23079">
    <property type="entry name" value="RNA-DEPENDENT RNA POLYMERASE"/>
    <property type="match status" value="1"/>
</dbReference>
<dbReference type="Proteomes" id="UP001590951">
    <property type="component" value="Unassembled WGS sequence"/>
</dbReference>
<comment type="caution">
    <text evidence="4">The sequence shown here is derived from an EMBL/GenBank/DDBJ whole genome shotgun (WGS) entry which is preliminary data.</text>
</comment>
<feature type="domain" description="RDRP core" evidence="2">
    <location>
        <begin position="437"/>
        <end position="1033"/>
    </location>
</feature>
<keyword evidence="5" id="KW-1185">Reference proteome</keyword>
<protein>
    <recommendedName>
        <fullName evidence="1">RNA-dependent RNA polymerase</fullName>
        <ecNumber evidence="1">2.7.7.48</ecNumber>
    </recommendedName>
</protein>
<dbReference type="CDD" id="cd00590">
    <property type="entry name" value="RRM_SF"/>
    <property type="match status" value="1"/>
</dbReference>
<dbReference type="InterPro" id="IPR057596">
    <property type="entry name" value="RDRP_core"/>
</dbReference>
<comment type="similarity">
    <text evidence="1">Belongs to the RdRP family.</text>
</comment>
<dbReference type="PANTHER" id="PTHR23079:SF17">
    <property type="entry name" value="RNA-DEPENDENT RNA POLYMERASE"/>
    <property type="match status" value="1"/>
</dbReference>
<dbReference type="Pfam" id="PF05183">
    <property type="entry name" value="RdRP"/>
    <property type="match status" value="1"/>
</dbReference>
<keyword evidence="1" id="KW-0548">Nucleotidyltransferase</keyword>
<dbReference type="Pfam" id="PF25358">
    <property type="entry name" value="PH_fung_RdRP"/>
    <property type="match status" value="1"/>
</dbReference>
<accession>A0ABR4AX51</accession>
<organism evidence="4 5">
    <name type="scientific">Lepraria finkii</name>
    <dbReference type="NCBI Taxonomy" id="1340010"/>
    <lineage>
        <taxon>Eukaryota</taxon>
        <taxon>Fungi</taxon>
        <taxon>Dikarya</taxon>
        <taxon>Ascomycota</taxon>
        <taxon>Pezizomycotina</taxon>
        <taxon>Lecanoromycetes</taxon>
        <taxon>OSLEUM clade</taxon>
        <taxon>Lecanoromycetidae</taxon>
        <taxon>Lecanorales</taxon>
        <taxon>Lecanorineae</taxon>
        <taxon>Stereocaulaceae</taxon>
        <taxon>Lepraria</taxon>
    </lineage>
</organism>
<evidence type="ECO:0000259" key="2">
    <source>
        <dbReference type="Pfam" id="PF05183"/>
    </source>
</evidence>
<gene>
    <name evidence="4" type="ORF">ABVK25_010305</name>
</gene>
<evidence type="ECO:0000256" key="1">
    <source>
        <dbReference type="RuleBase" id="RU363098"/>
    </source>
</evidence>
<dbReference type="SUPFAM" id="SSF54928">
    <property type="entry name" value="RNA-binding domain, RBD"/>
    <property type="match status" value="1"/>
</dbReference>
<keyword evidence="1" id="KW-0694">RNA-binding</keyword>
<proteinExistence type="inferred from homology"/>
<keyword evidence="1" id="KW-0808">Transferase</keyword>
<dbReference type="Gene3D" id="3.30.70.330">
    <property type="match status" value="1"/>
</dbReference>
<dbReference type="EC" id="2.7.7.48" evidence="1"/>
<dbReference type="InterPro" id="IPR012677">
    <property type="entry name" value="Nucleotide-bd_a/b_plait_sf"/>
</dbReference>
<dbReference type="InterPro" id="IPR007855">
    <property type="entry name" value="RDRP"/>
</dbReference>
<evidence type="ECO:0000313" key="4">
    <source>
        <dbReference type="EMBL" id="KAL2049401.1"/>
    </source>
</evidence>
<sequence>MEVFVRNFPDQTTEKQVNNFFRKVLEKLGINIYHCEKLKGRGCARLTILDVGKARQFLKTHGQTEPGPRGFAKVPQKLKHMGRPINCSLSNNAPDPLLLQSLKKEQSDRDAVSHSQKPNIVPRKANIPTNAEENRRAFNISQLKCGQWTYEGNDLAFTTYYQERRRGRVLFGTRALLIKLGSLPPDTPSHQVEIPYNSVESFTVGPKSSASMTFSLREAPKFFESLITETANNGNNLEDLLQKLGLQPQKQGFKRKRTIALSKSHEFVASSCLCYRVLLDPADVARVAALKRFPEIPVSISWNTSDIMSIPFAAEMTRLNTALTGATYGSLPFELKFQMQKLAQNGVLGPSKVVELLGVVARHFDTNKDAATVVQSVRNLYDQIPFPGPGTEASDLSLATLSELLVQNQESILREHSYSTGLADRYDHITSVHKATVTPTGIYLYGPDDEVKNRVLRKYSAFPNHFLSVAFLDEDGETLRLDRQTSGKDIYWQRYKRVLEGVINIAGRGYEFLGFSHSSLRSQTCWFMAPFTFDGSLIYARSVIKDLGDFSLIRSPAKCAARIGQTFSQTFSAIAVPAESFRIMPDVERNGRTFSDGVGTCSRDVLQKIWDGYSQARGLKPTVLQIRFQGAKGVISLDTRLQGSALYLRPSMIKFGGTDVADIEICGAAMRPLPMYLNRQLIKILEDLHVPDDSFLDLQAIAVEKLRMTTLSSINAASFLQRNHIGKAARLSWLIRKLWTLGFSFSDDGFLRNTLELAVLIQLRELKHRSRIRVEKGVTVYGIMDETGFLQESEIYCFVETEDGGQLVSGNVVITRSPALHPGDVQCVTAVDVPPDSPLRALHNVVVFSSKGQRDLPSQLSGGDLDGDLYNIIYDNTLYPKRLSSPADYPTAIPIDIGRPVERSDMTDFFVAFMENDNLGLIATLHQILADQRKEGTSDPDCLLLAEFHSTAVDFSKTGIPVNFQELPKYPKFRPDFQAPGPRVLIEKDINFEEESESTPDEDNEVDEVESYGPPKLRYYESQKVLGKLYREIDEQVFFEQIQEQSRASTLNPSKTQSLADAVWAYVSQKTVLIQWQHYLQFAEDVRDSYEENLVDTMFQYSTHRPSFLSEVEVFSASILGKNGAQSKRQRESSVDMKEKHDRDVAYTVLCITRGDDDDHSGEEALERSIACLYLACNTSRVRKKVGALVSFVWIAAAVCLKEVEKLPGVEVML</sequence>
<dbReference type="InterPro" id="IPR057503">
    <property type="entry name" value="PH_RdRP"/>
</dbReference>
<evidence type="ECO:0000313" key="5">
    <source>
        <dbReference type="Proteomes" id="UP001590951"/>
    </source>
</evidence>
<name>A0ABR4AX51_9LECA</name>
<reference evidence="4 5" key="1">
    <citation type="submission" date="2024-09" db="EMBL/GenBank/DDBJ databases">
        <title>Rethinking Asexuality: The Enigmatic Case of Functional Sexual Genes in Lepraria (Stereocaulaceae).</title>
        <authorList>
            <person name="Doellman M."/>
            <person name="Sun Y."/>
            <person name="Barcenas-Pena A."/>
            <person name="Lumbsch H.T."/>
            <person name="Grewe F."/>
        </authorList>
    </citation>
    <scope>NUCLEOTIDE SEQUENCE [LARGE SCALE GENOMIC DNA]</scope>
    <source>
        <strain evidence="4 5">Grewe 0041</strain>
    </source>
</reference>
<feature type="domain" description="RdRP-like PH" evidence="3">
    <location>
        <begin position="137"/>
        <end position="305"/>
    </location>
</feature>
<keyword evidence="1" id="KW-0696">RNA-directed RNA polymerase</keyword>